<dbReference type="InterPro" id="IPR001356">
    <property type="entry name" value="HD"/>
</dbReference>
<evidence type="ECO:0000256" key="1">
    <source>
        <dbReference type="ARBA" id="ARBA00004123"/>
    </source>
</evidence>
<dbReference type="PhylomeDB" id="Q9XZZ9"/>
<name>Q9XZZ9_MEGAB</name>
<evidence type="ECO:0000256" key="4">
    <source>
        <dbReference type="ARBA" id="ARBA00023242"/>
    </source>
</evidence>
<evidence type="ECO:0000256" key="2">
    <source>
        <dbReference type="ARBA" id="ARBA00023125"/>
    </source>
</evidence>
<gene>
    <name evidence="9" type="primary">bcd</name>
</gene>
<dbReference type="SUPFAM" id="SSF46689">
    <property type="entry name" value="Homeodomain-like"/>
    <property type="match status" value="1"/>
</dbReference>
<dbReference type="Pfam" id="PF00046">
    <property type="entry name" value="Homeodomain"/>
    <property type="match status" value="1"/>
</dbReference>
<evidence type="ECO:0000256" key="5">
    <source>
        <dbReference type="PROSITE-ProRule" id="PRU00108"/>
    </source>
</evidence>
<evidence type="ECO:0000313" key="9">
    <source>
        <dbReference type="EMBL" id="CAB40892.1"/>
    </source>
</evidence>
<protein>
    <submittedName>
        <fullName evidence="9">Bicoid protein</fullName>
    </submittedName>
</protein>
<comment type="subcellular location">
    <subcellularLocation>
        <location evidence="1 5 6">Nucleus</location>
    </subcellularLocation>
</comment>
<evidence type="ECO:0000256" key="7">
    <source>
        <dbReference type="SAM" id="MobiDB-lite"/>
    </source>
</evidence>
<organism evidence="9">
    <name type="scientific">Megaselia abdita</name>
    <name type="common">Humpbacked fly</name>
    <dbReference type="NCBI Taxonomy" id="88686"/>
    <lineage>
        <taxon>Eukaryota</taxon>
        <taxon>Metazoa</taxon>
        <taxon>Ecdysozoa</taxon>
        <taxon>Arthropoda</taxon>
        <taxon>Hexapoda</taxon>
        <taxon>Insecta</taxon>
        <taxon>Pterygota</taxon>
        <taxon>Neoptera</taxon>
        <taxon>Endopterygota</taxon>
        <taxon>Diptera</taxon>
        <taxon>Brachycera</taxon>
        <taxon>Muscomorpha</taxon>
        <taxon>Platypezoidea</taxon>
        <taxon>Phoridae</taxon>
        <taxon>Megaseliini</taxon>
        <taxon>Megaselia</taxon>
    </lineage>
</organism>
<dbReference type="PANTHER" id="PTHR45664">
    <property type="entry name" value="PROTEIN ZERKNUELLT 1-RELATED"/>
    <property type="match status" value="1"/>
</dbReference>
<feature type="compositionally biased region" description="Low complexity" evidence="7">
    <location>
        <begin position="169"/>
        <end position="190"/>
    </location>
</feature>
<feature type="non-terminal residue" evidence="9">
    <location>
        <position position="338"/>
    </location>
</feature>
<keyword evidence="4 5" id="KW-0539">Nucleus</keyword>
<dbReference type="InterPro" id="IPR009057">
    <property type="entry name" value="Homeodomain-like_sf"/>
</dbReference>
<feature type="compositionally biased region" description="Basic and acidic residues" evidence="7">
    <location>
        <begin position="276"/>
        <end position="286"/>
    </location>
</feature>
<dbReference type="EMBL" id="AJ133024">
    <property type="protein sequence ID" value="CAB40892.1"/>
    <property type="molecule type" value="mRNA"/>
</dbReference>
<reference evidence="9" key="1">
    <citation type="journal article" date="1999" name="Proc. Natl. Acad. Sci. U.S.A.">
        <title>The anterior determinant bicoid of Drosophila is a derived Hox class 3 gene.</title>
        <authorList>
            <person name="Stauber M."/>
            <person name="Jackle H."/>
            <person name="Schmidt-Ott U."/>
        </authorList>
    </citation>
    <scope>NUCLEOTIDE SEQUENCE</scope>
</reference>
<feature type="region of interest" description="Disordered" evidence="7">
    <location>
        <begin position="166"/>
        <end position="198"/>
    </location>
</feature>
<dbReference type="SMART" id="SM00389">
    <property type="entry name" value="HOX"/>
    <property type="match status" value="1"/>
</dbReference>
<sequence length="338" mass="37818">MAQPPPPLCDTSAYFHPVHHAPAHPHPPPPPHPQMQIPSQFLNPFEMLYDDRTGTLNYNYMRPYIPSQIQLPDSGLSDSFVMRRRRTRTTFTSSQIAELEEYFRQGKYLNNIRLSELTGRLNLGQAQVKIWFKNRRRRFKIEQTKLNDSASFDMPLQLKDVKVPVGELTPSSTPSSAASSPAPPTTTTSSYIGNEIPSQPDTPNCFASGYFFNHNFPSHYPYPTPPTDPAFDLSTHHGFSYGSNPLWRIAPQTPSSTSSEPSPTTVADVYEPLTPKNEDSSPKIRAPDEIEDKSSLLKVDCSPKVTVEPVQSTVDTILQAYSTHRATNAGGQFAYCFN</sequence>
<dbReference type="Gene3D" id="1.10.10.60">
    <property type="entry name" value="Homeodomain-like"/>
    <property type="match status" value="1"/>
</dbReference>
<dbReference type="PROSITE" id="PS50071">
    <property type="entry name" value="HOMEOBOX_2"/>
    <property type="match status" value="1"/>
</dbReference>
<evidence type="ECO:0000256" key="6">
    <source>
        <dbReference type="RuleBase" id="RU000682"/>
    </source>
</evidence>
<feature type="DNA-binding region" description="Homeobox" evidence="5">
    <location>
        <begin position="84"/>
        <end position="143"/>
    </location>
</feature>
<dbReference type="GO" id="GO:0000978">
    <property type="term" value="F:RNA polymerase II cis-regulatory region sequence-specific DNA binding"/>
    <property type="evidence" value="ECO:0007669"/>
    <property type="project" value="TreeGrafter"/>
</dbReference>
<keyword evidence="2 5" id="KW-0238">DNA-binding</keyword>
<evidence type="ECO:0000259" key="8">
    <source>
        <dbReference type="PROSITE" id="PS50071"/>
    </source>
</evidence>
<accession>Q9XZZ9</accession>
<dbReference type="CDD" id="cd00086">
    <property type="entry name" value="homeodomain"/>
    <property type="match status" value="1"/>
</dbReference>
<feature type="compositionally biased region" description="Low complexity" evidence="7">
    <location>
        <begin position="251"/>
        <end position="265"/>
    </location>
</feature>
<feature type="domain" description="Homeobox" evidence="8">
    <location>
        <begin position="82"/>
        <end position="142"/>
    </location>
</feature>
<evidence type="ECO:0000256" key="3">
    <source>
        <dbReference type="ARBA" id="ARBA00023155"/>
    </source>
</evidence>
<keyword evidence="3 5" id="KW-0371">Homeobox</keyword>
<dbReference type="AlphaFoldDB" id="Q9XZZ9"/>
<dbReference type="GO" id="GO:0000981">
    <property type="term" value="F:DNA-binding transcription factor activity, RNA polymerase II-specific"/>
    <property type="evidence" value="ECO:0007669"/>
    <property type="project" value="TreeGrafter"/>
</dbReference>
<feature type="compositionally biased region" description="Pro residues" evidence="7">
    <location>
        <begin position="24"/>
        <end position="33"/>
    </location>
</feature>
<feature type="region of interest" description="Disordered" evidence="7">
    <location>
        <begin position="11"/>
        <end position="36"/>
    </location>
</feature>
<dbReference type="PANTHER" id="PTHR45664:SF12">
    <property type="entry name" value="PANCREAS_DUODENUM HOMEOBOX PROTEIN 1"/>
    <property type="match status" value="1"/>
</dbReference>
<feature type="region of interest" description="Disordered" evidence="7">
    <location>
        <begin position="249"/>
        <end position="286"/>
    </location>
</feature>
<proteinExistence type="evidence at transcript level"/>
<dbReference type="GO" id="GO:0005634">
    <property type="term" value="C:nucleus"/>
    <property type="evidence" value="ECO:0007669"/>
    <property type="project" value="UniProtKB-SubCell"/>
</dbReference>
<dbReference type="GO" id="GO:0009893">
    <property type="term" value="P:positive regulation of metabolic process"/>
    <property type="evidence" value="ECO:0007669"/>
    <property type="project" value="UniProtKB-ARBA"/>
</dbReference>